<feature type="chain" id="PRO_5046166240" evidence="3">
    <location>
        <begin position="40"/>
        <end position="1143"/>
    </location>
</feature>
<dbReference type="Pfam" id="PF25023">
    <property type="entry name" value="TEN_YD-shell"/>
    <property type="match status" value="2"/>
</dbReference>
<gene>
    <name evidence="6" type="ORF">ACFWOQ_21355</name>
</gene>
<dbReference type="Pfam" id="PF05593">
    <property type="entry name" value="RHS_repeat"/>
    <property type="match status" value="2"/>
</dbReference>
<feature type="region of interest" description="Disordered" evidence="2">
    <location>
        <begin position="40"/>
        <end position="80"/>
    </location>
</feature>
<evidence type="ECO:0000259" key="5">
    <source>
        <dbReference type="Pfam" id="PF25023"/>
    </source>
</evidence>
<keyword evidence="7" id="KW-1185">Reference proteome</keyword>
<reference evidence="6 7" key="1">
    <citation type="submission" date="2024-09" db="EMBL/GenBank/DDBJ databases">
        <title>The Natural Products Discovery Center: Release of the First 8490 Sequenced Strains for Exploring Actinobacteria Biosynthetic Diversity.</title>
        <authorList>
            <person name="Kalkreuter E."/>
            <person name="Kautsar S.A."/>
            <person name="Yang D."/>
            <person name="Bader C.D."/>
            <person name="Teijaro C.N."/>
            <person name="Fluegel L."/>
            <person name="Davis C.M."/>
            <person name="Simpson J.R."/>
            <person name="Lauterbach L."/>
            <person name="Steele A.D."/>
            <person name="Gui C."/>
            <person name="Meng S."/>
            <person name="Li G."/>
            <person name="Viehrig K."/>
            <person name="Ye F."/>
            <person name="Su P."/>
            <person name="Kiefer A.F."/>
            <person name="Nichols A."/>
            <person name="Cepeda A.J."/>
            <person name="Yan W."/>
            <person name="Fan B."/>
            <person name="Jiang Y."/>
            <person name="Adhikari A."/>
            <person name="Zheng C.-J."/>
            <person name="Schuster L."/>
            <person name="Cowan T.M."/>
            <person name="Smanski M.J."/>
            <person name="Chevrette M.G."/>
            <person name="De Carvalho L.P.S."/>
            <person name="Shen B."/>
        </authorList>
    </citation>
    <scope>NUCLEOTIDE SEQUENCE [LARGE SCALE GENOMIC DNA]</scope>
    <source>
        <strain evidence="6 7">NPDC058428</strain>
    </source>
</reference>
<evidence type="ECO:0000313" key="7">
    <source>
        <dbReference type="Proteomes" id="UP001598352"/>
    </source>
</evidence>
<dbReference type="NCBIfam" id="TIGR01643">
    <property type="entry name" value="YD_repeat_2x"/>
    <property type="match status" value="2"/>
</dbReference>
<organism evidence="6 7">
    <name type="scientific">Streptomyces rubiginosohelvolus</name>
    <dbReference type="NCBI Taxonomy" id="67362"/>
    <lineage>
        <taxon>Bacteria</taxon>
        <taxon>Bacillati</taxon>
        <taxon>Actinomycetota</taxon>
        <taxon>Actinomycetes</taxon>
        <taxon>Kitasatosporales</taxon>
        <taxon>Streptomycetaceae</taxon>
        <taxon>Streptomyces</taxon>
    </lineage>
</organism>
<proteinExistence type="predicted"/>
<keyword evidence="1" id="KW-0677">Repeat</keyword>
<feature type="region of interest" description="Disordered" evidence="2">
    <location>
        <begin position="720"/>
        <end position="747"/>
    </location>
</feature>
<accession>A0ABW6FBA3</accession>
<protein>
    <submittedName>
        <fullName evidence="6">RHS repeat-associated core domain-containing protein</fullName>
    </submittedName>
</protein>
<dbReference type="InterPro" id="IPR045351">
    <property type="entry name" value="DUF6531"/>
</dbReference>
<evidence type="ECO:0000259" key="4">
    <source>
        <dbReference type="Pfam" id="PF20148"/>
    </source>
</evidence>
<dbReference type="Proteomes" id="UP001598352">
    <property type="component" value="Unassembled WGS sequence"/>
</dbReference>
<dbReference type="NCBIfam" id="TIGR03696">
    <property type="entry name" value="Rhs_assc_core"/>
    <property type="match status" value="1"/>
</dbReference>
<evidence type="ECO:0000256" key="3">
    <source>
        <dbReference type="SAM" id="SignalP"/>
    </source>
</evidence>
<sequence>MVSRAFGTPSRRARIQRRSALTAALVVAALGASALPSLAAPGSGPAADGAATSAWGPGGPKAEIPPVKVGSNKPVGNEAEAASSAEKAAWLEAEEERAATGKPPAPAGRKAARGAAAAAAYVPEGQGSVPWHQISDFRITDSVVARVNYSTGNLMLAGTDFEIAGVGQKLRLARTYNSLDAPWGKVSQRWWQEYERYLNLADGGEVVLYDATGAAVRFAKEPDGSLTTPKGYSKDLKKNADGTYTLTDRKSGSKDTYNADGTLAKVTDKNKGAITVTQHDEGGEHKGFKLTETRSGRWVDLVKTYPNQWQAKDHTGRTAVFDLNAAGDLEKTTDTEGKSTVFGYDSSHRLTKITTHEGRVTVFTYDGHNRVTSMLRATEFNGSGHTGPTWTYAYSAASPSAAGRTTVTDPENHATTYEHDADGQVEKVTDALERSRSKKYDANRNVEEAEDAMGVGGAFGNVTTYGWDSRNNPTSSELPTGATATMSGYQTIAGSDLPETMTTADDEKTKYTYDTAGNTKSVAVQGTGGGNQSFDYNPATPTCGGFEGQVCKVTTKMTDAKSVSTTFTYDAQGNLKTVKAPAPLGTTTYTYDALGRPETVKDARGVTIVYTYDHRDRVKKVDSSNYQAVTYAYDGDGNLTQRSDGTGVIRYDFDPLSRETVRTLQNGAQTVLAYTPAGNVDTYKDPAGLTDYTWNEVNKLKELKDPKGKVTTYGYNRNDVRTTTTYPGNTVQEVTPDKSGRPEKIKATSPKGTLVDLAYTYARPDGKDGGKIGTTTDAVAGTKTSYEYDTSGRFSYAAEKQGSTLTSSWQYCYDLAGNLTSQGVDKGCPRGTTYTVNDAQQITAKNGSATNWSYDKIGNETAAASTPESTRTGMKWSDHSQMTSITTGGTTYAGQYGSTDQSERIKLGDTFFHNGPLGLSATSTAGVDTGFNREPGGTLNSMTRGGKNHYYLTDALGSVVALADEAGAKVNTYAYSPRGVQRAATTEQVPQPYRFAGGYQDPTGLYHFAARYYDPNIGRFTTPDPSGQEQNPYLYAEGDPVNRIDPTGLLSLSGVGNGINNAIGVANDIDTVGKIWNAGLDGDWGKAAGLSFGLAVGKAVETTCLRGAATGGGIGIAVGTVPCVAAGEFAGSYAEDKTVAAWS</sequence>
<dbReference type="EMBL" id="JBHXKZ010000018">
    <property type="protein sequence ID" value="MFD4825121.1"/>
    <property type="molecule type" value="Genomic_DNA"/>
</dbReference>
<dbReference type="Gene3D" id="2.180.10.10">
    <property type="entry name" value="RHS repeat-associated core"/>
    <property type="match status" value="2"/>
</dbReference>
<feature type="compositionally biased region" description="Low complexity" evidence="2">
    <location>
        <begin position="40"/>
        <end position="55"/>
    </location>
</feature>
<feature type="domain" description="DUF6531" evidence="4">
    <location>
        <begin position="147"/>
        <end position="218"/>
    </location>
</feature>
<dbReference type="InterPro" id="IPR031325">
    <property type="entry name" value="RHS_repeat"/>
</dbReference>
<evidence type="ECO:0000256" key="1">
    <source>
        <dbReference type="ARBA" id="ARBA00022737"/>
    </source>
</evidence>
<dbReference type="Pfam" id="PF20148">
    <property type="entry name" value="DUF6531"/>
    <property type="match status" value="1"/>
</dbReference>
<dbReference type="InterPro" id="IPR056823">
    <property type="entry name" value="TEN-like_YD-shell"/>
</dbReference>
<feature type="domain" description="Teneurin-like YD-shell" evidence="5">
    <location>
        <begin position="937"/>
        <end position="1026"/>
    </location>
</feature>
<dbReference type="InterPro" id="IPR050708">
    <property type="entry name" value="T6SS_VgrG/RHS"/>
</dbReference>
<name>A0ABW6FBA3_9ACTN</name>
<dbReference type="PANTHER" id="PTHR32305:SF15">
    <property type="entry name" value="PROTEIN RHSA-RELATED"/>
    <property type="match status" value="1"/>
</dbReference>
<evidence type="ECO:0000313" key="6">
    <source>
        <dbReference type="EMBL" id="MFD4825121.1"/>
    </source>
</evidence>
<keyword evidence="3" id="KW-0732">Signal</keyword>
<dbReference type="InterPro" id="IPR006530">
    <property type="entry name" value="YD"/>
</dbReference>
<comment type="caution">
    <text evidence="6">The sequence shown here is derived from an EMBL/GenBank/DDBJ whole genome shotgun (WGS) entry which is preliminary data.</text>
</comment>
<feature type="compositionally biased region" description="Basic and acidic residues" evidence="2">
    <location>
        <begin position="735"/>
        <end position="746"/>
    </location>
</feature>
<dbReference type="PANTHER" id="PTHR32305">
    <property type="match status" value="1"/>
</dbReference>
<feature type="compositionally biased region" description="Polar residues" evidence="2">
    <location>
        <begin position="721"/>
        <end position="733"/>
    </location>
</feature>
<feature type="domain" description="Teneurin-like YD-shell" evidence="5">
    <location>
        <begin position="547"/>
        <end position="654"/>
    </location>
</feature>
<dbReference type="InterPro" id="IPR022385">
    <property type="entry name" value="Rhs_assc_core"/>
</dbReference>
<feature type="signal peptide" evidence="3">
    <location>
        <begin position="1"/>
        <end position="39"/>
    </location>
</feature>
<dbReference type="RefSeq" id="WP_382775101.1">
    <property type="nucleotide sequence ID" value="NZ_JBHXKZ010000018.1"/>
</dbReference>
<evidence type="ECO:0000256" key="2">
    <source>
        <dbReference type="SAM" id="MobiDB-lite"/>
    </source>
</evidence>